<protein>
    <submittedName>
        <fullName evidence="1">Uncharacterized protein</fullName>
    </submittedName>
</protein>
<keyword evidence="2" id="KW-1185">Reference proteome</keyword>
<sequence>MSSPSSRPQNILGVKTDEYATRHDAPRCLLKHFQVVAPLVTASADNPTGDGVRTVPRIHPYVNVCEEVMSVDQPNQFPTRCVDIDALAPIPASTAHVLTYPSTLHMHAPTVHPGKTNQLIAHQGAGIDSNAVSGTLENFLIRHGSTLTVSKMPRGHLAQRVPRHGRRIH</sequence>
<reference evidence="1" key="1">
    <citation type="submission" date="2023-03" db="EMBL/GenBank/DDBJ databases">
        <title>Massive genome expansion in bonnet fungi (Mycena s.s.) driven by repeated elements and novel gene families across ecological guilds.</title>
        <authorList>
            <consortium name="Lawrence Berkeley National Laboratory"/>
            <person name="Harder C.B."/>
            <person name="Miyauchi S."/>
            <person name="Viragh M."/>
            <person name="Kuo A."/>
            <person name="Thoen E."/>
            <person name="Andreopoulos B."/>
            <person name="Lu D."/>
            <person name="Skrede I."/>
            <person name="Drula E."/>
            <person name="Henrissat B."/>
            <person name="Morin E."/>
            <person name="Kohler A."/>
            <person name="Barry K."/>
            <person name="LaButti K."/>
            <person name="Morin E."/>
            <person name="Salamov A."/>
            <person name="Lipzen A."/>
            <person name="Mereny Z."/>
            <person name="Hegedus B."/>
            <person name="Baldrian P."/>
            <person name="Stursova M."/>
            <person name="Weitz H."/>
            <person name="Taylor A."/>
            <person name="Grigoriev I.V."/>
            <person name="Nagy L.G."/>
            <person name="Martin F."/>
            <person name="Kauserud H."/>
        </authorList>
    </citation>
    <scope>NUCLEOTIDE SEQUENCE</scope>
    <source>
        <strain evidence="1">CBHHK067</strain>
    </source>
</reference>
<comment type="caution">
    <text evidence="1">The sequence shown here is derived from an EMBL/GenBank/DDBJ whole genome shotgun (WGS) entry which is preliminary data.</text>
</comment>
<dbReference type="AlphaFoldDB" id="A0AAD7F5Y0"/>
<name>A0AAD7F5Y0_MYCRO</name>
<dbReference type="Proteomes" id="UP001221757">
    <property type="component" value="Unassembled WGS sequence"/>
</dbReference>
<evidence type="ECO:0000313" key="1">
    <source>
        <dbReference type="EMBL" id="KAJ7603672.1"/>
    </source>
</evidence>
<evidence type="ECO:0000313" key="2">
    <source>
        <dbReference type="Proteomes" id="UP001221757"/>
    </source>
</evidence>
<proteinExistence type="predicted"/>
<organism evidence="1 2">
    <name type="scientific">Mycena rosella</name>
    <name type="common">Pink bonnet</name>
    <name type="synonym">Agaricus rosellus</name>
    <dbReference type="NCBI Taxonomy" id="1033263"/>
    <lineage>
        <taxon>Eukaryota</taxon>
        <taxon>Fungi</taxon>
        <taxon>Dikarya</taxon>
        <taxon>Basidiomycota</taxon>
        <taxon>Agaricomycotina</taxon>
        <taxon>Agaricomycetes</taxon>
        <taxon>Agaricomycetidae</taxon>
        <taxon>Agaricales</taxon>
        <taxon>Marasmiineae</taxon>
        <taxon>Mycenaceae</taxon>
        <taxon>Mycena</taxon>
    </lineage>
</organism>
<gene>
    <name evidence="1" type="ORF">B0H17DRAFT_1189810</name>
</gene>
<accession>A0AAD7F5Y0</accession>
<dbReference type="EMBL" id="JARKIE010001272">
    <property type="protein sequence ID" value="KAJ7603672.1"/>
    <property type="molecule type" value="Genomic_DNA"/>
</dbReference>